<evidence type="ECO:0000313" key="2">
    <source>
        <dbReference type="Proteomes" id="UP000439903"/>
    </source>
</evidence>
<accession>A0A8H4AVU7</accession>
<reference evidence="1 2" key="1">
    <citation type="journal article" date="2019" name="Environ. Microbiol.">
        <title>At the nexus of three kingdoms: the genome of the mycorrhizal fungus Gigaspora margarita provides insights into plant, endobacterial and fungal interactions.</title>
        <authorList>
            <person name="Venice F."/>
            <person name="Ghignone S."/>
            <person name="Salvioli di Fossalunga A."/>
            <person name="Amselem J."/>
            <person name="Novero M."/>
            <person name="Xianan X."/>
            <person name="Sedzielewska Toro K."/>
            <person name="Morin E."/>
            <person name="Lipzen A."/>
            <person name="Grigoriev I.V."/>
            <person name="Henrissat B."/>
            <person name="Martin F.M."/>
            <person name="Bonfante P."/>
        </authorList>
    </citation>
    <scope>NUCLEOTIDE SEQUENCE [LARGE SCALE GENOMIC DNA]</scope>
    <source>
        <strain evidence="1 2">BEG34</strain>
    </source>
</reference>
<dbReference type="AlphaFoldDB" id="A0A8H4AVU7"/>
<sequence length="123" mass="14284">MKSQQSFLLEVKNEIRTGSSDPTIQGSLSYVRHWAQNNFNNLRSLSNCPSIIVAVACPWICILGAIYFEKCVIDPLQSHKQKYLQIVAQLFELLRLAAERLKVFYKNLMPSNDQWLYPFPNQY</sequence>
<organism evidence="1 2">
    <name type="scientific">Gigaspora margarita</name>
    <dbReference type="NCBI Taxonomy" id="4874"/>
    <lineage>
        <taxon>Eukaryota</taxon>
        <taxon>Fungi</taxon>
        <taxon>Fungi incertae sedis</taxon>
        <taxon>Mucoromycota</taxon>
        <taxon>Glomeromycotina</taxon>
        <taxon>Glomeromycetes</taxon>
        <taxon>Diversisporales</taxon>
        <taxon>Gigasporaceae</taxon>
        <taxon>Gigaspora</taxon>
    </lineage>
</organism>
<dbReference type="EMBL" id="WTPW01000185">
    <property type="protein sequence ID" value="KAF0538178.1"/>
    <property type="molecule type" value="Genomic_DNA"/>
</dbReference>
<protein>
    <submittedName>
        <fullName evidence="1">Uncharacterized protein</fullName>
    </submittedName>
</protein>
<proteinExistence type="predicted"/>
<dbReference type="OrthoDB" id="2429696at2759"/>
<comment type="caution">
    <text evidence="1">The sequence shown here is derived from an EMBL/GenBank/DDBJ whole genome shotgun (WGS) entry which is preliminary data.</text>
</comment>
<keyword evidence="2" id="KW-1185">Reference proteome</keyword>
<gene>
    <name evidence="1" type="ORF">F8M41_008130</name>
</gene>
<dbReference type="Proteomes" id="UP000439903">
    <property type="component" value="Unassembled WGS sequence"/>
</dbReference>
<evidence type="ECO:0000313" key="1">
    <source>
        <dbReference type="EMBL" id="KAF0538178.1"/>
    </source>
</evidence>
<name>A0A8H4AVU7_GIGMA</name>